<dbReference type="RefSeq" id="WP_132153607.1">
    <property type="nucleotide sequence ID" value="NZ_SLWR01000010.1"/>
</dbReference>
<evidence type="ECO:0000256" key="1">
    <source>
        <dbReference type="SAM" id="MobiDB-lite"/>
    </source>
</evidence>
<dbReference type="OrthoDB" id="3785441at2"/>
<name>A0A4R2IP90_9ACTN</name>
<gene>
    <name evidence="2" type="ORF">EV646_110249</name>
</gene>
<evidence type="ECO:0000313" key="2">
    <source>
        <dbReference type="EMBL" id="TCO44535.1"/>
    </source>
</evidence>
<dbReference type="AlphaFoldDB" id="A0A4R2IP90"/>
<feature type="region of interest" description="Disordered" evidence="1">
    <location>
        <begin position="1"/>
        <end position="21"/>
    </location>
</feature>
<protein>
    <submittedName>
        <fullName evidence="2">Uncharacterized protein</fullName>
    </submittedName>
</protein>
<comment type="caution">
    <text evidence="2">The sequence shown here is derived from an EMBL/GenBank/DDBJ whole genome shotgun (WGS) entry which is preliminary data.</text>
</comment>
<dbReference type="Proteomes" id="UP000295573">
    <property type="component" value="Unassembled WGS sequence"/>
</dbReference>
<dbReference type="EMBL" id="SLWR01000010">
    <property type="protein sequence ID" value="TCO44535.1"/>
    <property type="molecule type" value="Genomic_DNA"/>
</dbReference>
<feature type="compositionally biased region" description="Polar residues" evidence="1">
    <location>
        <begin position="1"/>
        <end position="18"/>
    </location>
</feature>
<keyword evidence="3" id="KW-1185">Reference proteome</keyword>
<dbReference type="InterPro" id="IPR046036">
    <property type="entry name" value="DUF5994"/>
</dbReference>
<proteinExistence type="predicted"/>
<reference evidence="2 3" key="1">
    <citation type="journal article" date="2015" name="Stand. Genomic Sci.">
        <title>Genomic Encyclopedia of Bacterial and Archaeal Type Strains, Phase III: the genomes of soil and plant-associated and newly described type strains.</title>
        <authorList>
            <person name="Whitman W.B."/>
            <person name="Woyke T."/>
            <person name="Klenk H.P."/>
            <person name="Zhou Y."/>
            <person name="Lilburn T.G."/>
            <person name="Beck B.J."/>
            <person name="De Vos P."/>
            <person name="Vandamme P."/>
            <person name="Eisen J.A."/>
            <person name="Garrity G."/>
            <person name="Hugenholtz P."/>
            <person name="Kyrpides N.C."/>
        </authorList>
    </citation>
    <scope>NUCLEOTIDE SEQUENCE [LARGE SCALE GENOMIC DNA]</scope>
    <source>
        <strain evidence="2 3">VKM Ac-2541</strain>
    </source>
</reference>
<sequence>MTITANDGRTVMSTTEPSTPRLRLQPGAAAELLDGAWWPRSTDPVAELPGLVLALDAVHGAITRLMLHGNDGTAIRVDWPWMDDLCGWATSPASPPVC</sequence>
<evidence type="ECO:0000313" key="3">
    <source>
        <dbReference type="Proteomes" id="UP000295573"/>
    </source>
</evidence>
<accession>A0A4R2IP90</accession>
<organism evidence="2 3">
    <name type="scientific">Kribbella antiqua</name>
    <dbReference type="NCBI Taxonomy" id="2512217"/>
    <lineage>
        <taxon>Bacteria</taxon>
        <taxon>Bacillati</taxon>
        <taxon>Actinomycetota</taxon>
        <taxon>Actinomycetes</taxon>
        <taxon>Propionibacteriales</taxon>
        <taxon>Kribbellaceae</taxon>
        <taxon>Kribbella</taxon>
    </lineage>
</organism>
<dbReference type="Pfam" id="PF19457">
    <property type="entry name" value="DUF5994"/>
    <property type="match status" value="1"/>
</dbReference>